<evidence type="ECO:0000313" key="4">
    <source>
        <dbReference type="Proteomes" id="UP000031258"/>
    </source>
</evidence>
<dbReference type="Proteomes" id="UP000031258">
    <property type="component" value="Unassembled WGS sequence"/>
</dbReference>
<gene>
    <name evidence="3" type="ORF">NF27_AK00040</name>
</gene>
<dbReference type="SMART" id="SM00028">
    <property type="entry name" value="TPR"/>
    <property type="match status" value="4"/>
</dbReference>
<organism evidence="3 4">
    <name type="scientific">Candidatus Jidaibacter acanthamoebae</name>
    <dbReference type="NCBI Taxonomy" id="86105"/>
    <lineage>
        <taxon>Bacteria</taxon>
        <taxon>Pseudomonadati</taxon>
        <taxon>Pseudomonadota</taxon>
        <taxon>Alphaproteobacteria</taxon>
        <taxon>Rickettsiales</taxon>
        <taxon>Candidatus Midichloriaceae</taxon>
        <taxon>Candidatus Jidaibacter</taxon>
    </lineage>
</organism>
<dbReference type="Pfam" id="PF13424">
    <property type="entry name" value="TPR_12"/>
    <property type="match status" value="2"/>
</dbReference>
<evidence type="ECO:0000313" key="3">
    <source>
        <dbReference type="EMBL" id="KIE06272.1"/>
    </source>
</evidence>
<evidence type="ECO:0000256" key="1">
    <source>
        <dbReference type="PROSITE-ProRule" id="PRU00339"/>
    </source>
</evidence>
<keyword evidence="2" id="KW-0175">Coiled coil</keyword>
<dbReference type="Gene3D" id="1.25.40.10">
    <property type="entry name" value="Tetratricopeptide repeat domain"/>
    <property type="match status" value="2"/>
</dbReference>
<dbReference type="EMBL" id="JSWE01000011">
    <property type="protein sequence ID" value="KIE06272.1"/>
    <property type="molecule type" value="Genomic_DNA"/>
</dbReference>
<keyword evidence="4" id="KW-1185">Reference proteome</keyword>
<dbReference type="InterPro" id="IPR011990">
    <property type="entry name" value="TPR-like_helical_dom_sf"/>
</dbReference>
<protein>
    <recommendedName>
        <fullName evidence="5">Protein-PII uridylyltransferase N-terminal domain-containing protein</fullName>
    </recommendedName>
</protein>
<evidence type="ECO:0000256" key="2">
    <source>
        <dbReference type="SAM" id="Coils"/>
    </source>
</evidence>
<dbReference type="PANTHER" id="PTHR19959:SF119">
    <property type="entry name" value="FUNGAL LIPASE-LIKE DOMAIN-CONTAINING PROTEIN"/>
    <property type="match status" value="1"/>
</dbReference>
<dbReference type="PANTHER" id="PTHR19959">
    <property type="entry name" value="KINESIN LIGHT CHAIN"/>
    <property type="match status" value="1"/>
</dbReference>
<dbReference type="PROSITE" id="PS50005">
    <property type="entry name" value="TPR"/>
    <property type="match status" value="1"/>
</dbReference>
<dbReference type="RefSeq" id="WP_039454500.1">
    <property type="nucleotide sequence ID" value="NZ_JSWE01000011.1"/>
</dbReference>
<dbReference type="AlphaFoldDB" id="A0A0C1MVK3"/>
<comment type="caution">
    <text evidence="3">The sequence shown here is derived from an EMBL/GenBank/DDBJ whole genome shotgun (WGS) entry which is preliminary data.</text>
</comment>
<dbReference type="SUPFAM" id="SSF48452">
    <property type="entry name" value="TPR-like"/>
    <property type="match status" value="2"/>
</dbReference>
<name>A0A0C1MVK3_9RICK</name>
<dbReference type="OrthoDB" id="9787760at2"/>
<evidence type="ECO:0008006" key="5">
    <source>
        <dbReference type="Google" id="ProtNLM"/>
    </source>
</evidence>
<proteinExistence type="predicted"/>
<sequence>MQGRNEEIKRLYNEDKTKECLEKIKEGLKVCNNSLNAGKYYEQEYELFLLLGDIYYKGVDRSDYPKTVGIYQYILNIIDKLPDKINKEGLKKLVESKIGKAEEKFIKQYSNGKHLPKGYSGKESLEKIKKYKENLITFRVLIKDKLAQVESLEIKENEEGLERRAEEVEKIYGEIREYFIGDNGLIKQLLNDCIKELGGLPRVKTKNHKKIREVKYAIFGLGSMALGTMTPWSDMEWGILIEEGLKQAEEVQVKEYFRNLATLMYIKVCNFGESVLHYMGIKELNDISSLQADRDNWFVDKLSPKGFCFDATLPDGCKTPLGRQGHKRVVKEDGKIKEIKYPDFELLHTVENLLNLFQKDEKWKENDITLVQALWHIIPIIDNDNLIEKYKKNLKRYNNVIRSTSFQILREDIQKYNPRQQFGEDKEGSFLNSKKEIYRPSDRSIVALAGCFNNEIKTVWKLLEDLFIRKKISRKLAKNLKIALGLANRVRLETYTHYNNRNEQLWAFQQYELKSEFENNIILNTYHFKDTGLLYKFYNIMIAFYQLIEKGMEGKKIRHVLAKAGKIRIDTFTEALLCTRFLEYDNAERHFQKLIGEEKEPITKLYFQRELIRVYIINQKLDAALILSKQAYIDAACLHKAFMQIDFLWQESEVYKEKGEYENAKDCLSRGDDIINNVYLRLEPLLGQELLNQAFYEYQTQNTFNKAVIHKILGDYQEALDAYKELHQKIKCTPINVATLLHNMASCLHDMGNNHDALEKCNESLNILLPLYGEYYPDYGKFLITKGNILKALKENDGALNAYNHAAKISCKVFGKYDYTFIISQISIGSIYIDTDFKKFQDVKILYKHINKIVDAAPQLKNAKSILFNNFGNLKYKQGKFIEASEYYKESIKIKSEIFGEHHPEYALTLSNICTTFCELNEPYLALLNCLNALNVFKQKLNIDHHYFKSTLNNLVIICLNKGVYEPHDFINDSLIERVVEFLHLGSLKTPIEFLNNKNIQSQQTLIEALQNLVEKEITKINYNIIKQFILIKIHKLNNNMVEAEEALEILKEMSLSFEVSSLSDQQLEEQKICLYLVAHGCKELGQMHQEREFFRKIKKLNPLIIEV</sequence>
<feature type="repeat" description="TPR" evidence="1">
    <location>
        <begin position="865"/>
        <end position="898"/>
    </location>
</feature>
<dbReference type="STRING" id="86105.NF27_AK00040"/>
<feature type="coiled-coil region" evidence="2">
    <location>
        <begin position="1027"/>
        <end position="1054"/>
    </location>
</feature>
<accession>A0A0C1MVK3</accession>
<reference evidence="3 4" key="1">
    <citation type="submission" date="2014-11" db="EMBL/GenBank/DDBJ databases">
        <title>A Rickettsiales Symbiont of Amoebae With Ancient Features.</title>
        <authorList>
            <person name="Schulz F."/>
            <person name="Martijn J."/>
            <person name="Wascher F."/>
            <person name="Kostanjsek R."/>
            <person name="Ettema T.J."/>
            <person name="Horn M."/>
        </authorList>
    </citation>
    <scope>NUCLEOTIDE SEQUENCE [LARGE SCALE GENOMIC DNA]</scope>
    <source>
        <strain evidence="3 4">UWC36</strain>
    </source>
</reference>
<dbReference type="InterPro" id="IPR019734">
    <property type="entry name" value="TPR_rpt"/>
</dbReference>
<keyword evidence="1" id="KW-0802">TPR repeat</keyword>